<dbReference type="Proteomes" id="UP001595699">
    <property type="component" value="Unassembled WGS sequence"/>
</dbReference>
<dbReference type="InterPro" id="IPR008397">
    <property type="entry name" value="Alginate_lyase_dom"/>
</dbReference>
<evidence type="ECO:0000313" key="5">
    <source>
        <dbReference type="EMBL" id="MFC3760936.1"/>
    </source>
</evidence>
<dbReference type="RefSeq" id="WP_205117167.1">
    <property type="nucleotide sequence ID" value="NZ_JAFBCM010000001.1"/>
</dbReference>
<organism evidence="5 6">
    <name type="scientific">Tenggerimyces flavus</name>
    <dbReference type="NCBI Taxonomy" id="1708749"/>
    <lineage>
        <taxon>Bacteria</taxon>
        <taxon>Bacillati</taxon>
        <taxon>Actinomycetota</taxon>
        <taxon>Actinomycetes</taxon>
        <taxon>Propionibacteriales</taxon>
        <taxon>Nocardioidaceae</taxon>
        <taxon>Tenggerimyces</taxon>
    </lineage>
</organism>
<dbReference type="SUPFAM" id="SSF48230">
    <property type="entry name" value="Chondroitin AC/alginate lyase"/>
    <property type="match status" value="1"/>
</dbReference>
<feature type="domain" description="Alginate lyase" evidence="4">
    <location>
        <begin position="97"/>
        <end position="320"/>
    </location>
</feature>
<evidence type="ECO:0000256" key="3">
    <source>
        <dbReference type="SAM" id="SignalP"/>
    </source>
</evidence>
<gene>
    <name evidence="5" type="ORF">ACFOUW_08795</name>
</gene>
<feature type="chain" id="PRO_5046791473" evidence="3">
    <location>
        <begin position="27"/>
        <end position="389"/>
    </location>
</feature>
<comment type="caution">
    <text evidence="5">The sequence shown here is derived from an EMBL/GenBank/DDBJ whole genome shotgun (WGS) entry which is preliminary data.</text>
</comment>
<evidence type="ECO:0000259" key="4">
    <source>
        <dbReference type="Pfam" id="PF05426"/>
    </source>
</evidence>
<feature type="signal peptide" evidence="3">
    <location>
        <begin position="1"/>
        <end position="26"/>
    </location>
</feature>
<dbReference type="InterPro" id="IPR008929">
    <property type="entry name" value="Chondroitin_lyas"/>
</dbReference>
<sequence>MHRRWILALTTTIALSASALVGTATAEVTFTHPGVLVSRPQLDLVRTKLAQGAEPWKSAYEQLTASTYASLDWQPKPREIVECGSSSNPNFGCTDERNDALAAYTHALNWYLTKDRRYADKAIAIMDAWSGTIKDHTNSNAPLQTGWSGASWSRAAELIKHTYDGWAPEGQDRFATMLRTVYLPVVLEGAPDKNGNWELIMTDAAIGIAVFLDDHEAFAAAVARWRARVPAYIYLEEDGPLPYPPPRGTKNTPELLIKYWQNQTTFVDGLAQETCRDFGHTGWGFEAAVHVAETARLQGWDLYAEAEERITKALEFHAKYELGVPAPQWLCGGTVKPGLGPTLEIAYNHYHNRKHRPLPKTGRLLEKKLRPTGANYFLAWETLTHANNP</sequence>
<evidence type="ECO:0000256" key="2">
    <source>
        <dbReference type="ARBA" id="ARBA00023239"/>
    </source>
</evidence>
<keyword evidence="6" id="KW-1185">Reference proteome</keyword>
<proteinExistence type="predicted"/>
<dbReference type="EMBL" id="JBHRZH010000006">
    <property type="protein sequence ID" value="MFC3760936.1"/>
    <property type="molecule type" value="Genomic_DNA"/>
</dbReference>
<keyword evidence="1 3" id="KW-0732">Signal</keyword>
<protein>
    <submittedName>
        <fullName evidence="5">Alginate lyase family protein</fullName>
    </submittedName>
</protein>
<dbReference type="Gene3D" id="1.50.10.100">
    <property type="entry name" value="Chondroitin AC/alginate lyase"/>
    <property type="match status" value="1"/>
</dbReference>
<dbReference type="Pfam" id="PF05426">
    <property type="entry name" value="Alginate_lyase"/>
    <property type="match status" value="1"/>
</dbReference>
<evidence type="ECO:0000256" key="1">
    <source>
        <dbReference type="ARBA" id="ARBA00022729"/>
    </source>
</evidence>
<dbReference type="GO" id="GO:0016829">
    <property type="term" value="F:lyase activity"/>
    <property type="evidence" value="ECO:0007669"/>
    <property type="project" value="UniProtKB-KW"/>
</dbReference>
<reference evidence="6" key="1">
    <citation type="journal article" date="2019" name="Int. J. Syst. Evol. Microbiol.">
        <title>The Global Catalogue of Microorganisms (GCM) 10K type strain sequencing project: providing services to taxonomists for standard genome sequencing and annotation.</title>
        <authorList>
            <consortium name="The Broad Institute Genomics Platform"/>
            <consortium name="The Broad Institute Genome Sequencing Center for Infectious Disease"/>
            <person name="Wu L."/>
            <person name="Ma J."/>
        </authorList>
    </citation>
    <scope>NUCLEOTIDE SEQUENCE [LARGE SCALE GENOMIC DNA]</scope>
    <source>
        <strain evidence="6">CGMCC 4.7241</strain>
    </source>
</reference>
<accession>A0ABV7Y6M1</accession>
<name>A0ABV7Y6M1_9ACTN</name>
<keyword evidence="2 5" id="KW-0456">Lyase</keyword>
<evidence type="ECO:0000313" key="6">
    <source>
        <dbReference type="Proteomes" id="UP001595699"/>
    </source>
</evidence>